<feature type="non-terminal residue" evidence="1">
    <location>
        <position position="1"/>
    </location>
</feature>
<gene>
    <name evidence="1" type="ORF">METZ01_LOCUS442537</name>
</gene>
<organism evidence="1">
    <name type="scientific">marine metagenome</name>
    <dbReference type="NCBI Taxonomy" id="408172"/>
    <lineage>
        <taxon>unclassified sequences</taxon>
        <taxon>metagenomes</taxon>
        <taxon>ecological metagenomes</taxon>
    </lineage>
</organism>
<dbReference type="AlphaFoldDB" id="A0A382Z2K9"/>
<accession>A0A382Z2K9</accession>
<dbReference type="EMBL" id="UINC01180471">
    <property type="protein sequence ID" value="SVD89683.1"/>
    <property type="molecule type" value="Genomic_DNA"/>
</dbReference>
<protein>
    <submittedName>
        <fullName evidence="1">Uncharacterized protein</fullName>
    </submittedName>
</protein>
<evidence type="ECO:0000313" key="1">
    <source>
        <dbReference type="EMBL" id="SVD89683.1"/>
    </source>
</evidence>
<proteinExistence type="predicted"/>
<reference evidence="1" key="1">
    <citation type="submission" date="2018-05" db="EMBL/GenBank/DDBJ databases">
        <authorList>
            <person name="Lanie J.A."/>
            <person name="Ng W.-L."/>
            <person name="Kazmierczak K.M."/>
            <person name="Andrzejewski T.M."/>
            <person name="Davidsen T.M."/>
            <person name="Wayne K.J."/>
            <person name="Tettelin H."/>
            <person name="Glass J.I."/>
            <person name="Rusch D."/>
            <person name="Podicherti R."/>
            <person name="Tsui H.-C.T."/>
            <person name="Winkler M.E."/>
        </authorList>
    </citation>
    <scope>NUCLEOTIDE SEQUENCE</scope>
</reference>
<sequence>VLAFVVLGSDLGARLAEEVEKIIG</sequence>
<name>A0A382Z2K9_9ZZZZ</name>